<proteinExistence type="predicted"/>
<organism evidence="1 2">
    <name type="scientific">Rhodotorula paludigena</name>
    <dbReference type="NCBI Taxonomy" id="86838"/>
    <lineage>
        <taxon>Eukaryota</taxon>
        <taxon>Fungi</taxon>
        <taxon>Dikarya</taxon>
        <taxon>Basidiomycota</taxon>
        <taxon>Pucciniomycotina</taxon>
        <taxon>Microbotryomycetes</taxon>
        <taxon>Sporidiobolales</taxon>
        <taxon>Sporidiobolaceae</taxon>
        <taxon>Rhodotorula</taxon>
    </lineage>
</organism>
<sequence length="77" mass="8231">MDILLRHQFTSVVLPAILNHDGKRDENICHGGLCRRQSVQDDVPIDFINPFSPISPASATTGGGSLPIVETGGVFDS</sequence>
<dbReference type="EMBL" id="BQKY01000017">
    <property type="protein sequence ID" value="GJN94501.1"/>
    <property type="molecule type" value="Genomic_DNA"/>
</dbReference>
<reference evidence="1 2" key="1">
    <citation type="submission" date="2021-12" db="EMBL/GenBank/DDBJ databases">
        <title>High titer production of polyol ester of fatty acids by Rhodotorula paludigena BS15 towards product separation-free biomass refinery.</title>
        <authorList>
            <person name="Mano J."/>
            <person name="Ono H."/>
            <person name="Tanaka T."/>
            <person name="Naito K."/>
            <person name="Sushida H."/>
            <person name="Ike M."/>
            <person name="Tokuyasu K."/>
            <person name="Kitaoka M."/>
        </authorList>
    </citation>
    <scope>NUCLEOTIDE SEQUENCE [LARGE SCALE GENOMIC DNA]</scope>
    <source>
        <strain evidence="1 2">BS15</strain>
    </source>
</reference>
<gene>
    <name evidence="1" type="ORF">Rhopal_007583-T1</name>
</gene>
<dbReference type="AlphaFoldDB" id="A0AAV5GPI2"/>
<dbReference type="Proteomes" id="UP001342314">
    <property type="component" value="Unassembled WGS sequence"/>
</dbReference>
<evidence type="ECO:0000313" key="2">
    <source>
        <dbReference type="Proteomes" id="UP001342314"/>
    </source>
</evidence>
<keyword evidence="2" id="KW-1185">Reference proteome</keyword>
<evidence type="ECO:0000313" key="1">
    <source>
        <dbReference type="EMBL" id="GJN94501.1"/>
    </source>
</evidence>
<name>A0AAV5GPI2_9BASI</name>
<protein>
    <submittedName>
        <fullName evidence="1">Uncharacterized protein</fullName>
    </submittedName>
</protein>
<accession>A0AAV5GPI2</accession>
<comment type="caution">
    <text evidence="1">The sequence shown here is derived from an EMBL/GenBank/DDBJ whole genome shotgun (WGS) entry which is preliminary data.</text>
</comment>